<dbReference type="PANTHER" id="PTHR46390">
    <property type="entry name" value="MANNOSE-1-PHOSPHATE GUANYLYLTRANSFERASE"/>
    <property type="match status" value="1"/>
</dbReference>
<protein>
    <recommendedName>
        <fullName evidence="5">Mannose-1-phosphate guanylyltransferase</fullName>
    </recommendedName>
</protein>
<dbReference type="InterPro" id="IPR054566">
    <property type="entry name" value="ManC/GMP-like_b-helix"/>
</dbReference>
<dbReference type="InterPro" id="IPR029044">
    <property type="entry name" value="Nucleotide-diphossugar_trans"/>
</dbReference>
<dbReference type="EMBL" id="WHUT02000005">
    <property type="protein sequence ID" value="NUB44841.1"/>
    <property type="molecule type" value="Genomic_DNA"/>
</dbReference>
<dbReference type="SUPFAM" id="SSF53448">
    <property type="entry name" value="Nucleotide-diphospho-sugar transferases"/>
    <property type="match status" value="1"/>
</dbReference>
<keyword evidence="4" id="KW-1185">Reference proteome</keyword>
<feature type="domain" description="MannoseP isomerase/GMP-like beta-helix" evidence="2">
    <location>
        <begin position="294"/>
        <end position="347"/>
    </location>
</feature>
<accession>A0A8X8KPF6</accession>
<gene>
    <name evidence="3" type="ORF">GEU84_010635</name>
</gene>
<dbReference type="InterPro" id="IPR051161">
    <property type="entry name" value="Mannose-6P_isomerase_type2"/>
</dbReference>
<reference evidence="3" key="1">
    <citation type="submission" date="2020-05" db="EMBL/GenBank/DDBJ databases">
        <title>Fertoebacter nigrum gen. nov., sp. nov., a new member of the family Rhodobacteraceae.</title>
        <authorList>
            <person name="Szuroczki S."/>
            <person name="Abbaszade G."/>
            <person name="Buni D."/>
            <person name="Schumann P."/>
            <person name="Toth E."/>
        </authorList>
    </citation>
    <scope>NUCLEOTIDE SEQUENCE</scope>
    <source>
        <strain evidence="3">RG-N-1a</strain>
    </source>
</reference>
<dbReference type="GO" id="GO:0009298">
    <property type="term" value="P:GDP-mannose biosynthetic process"/>
    <property type="evidence" value="ECO:0007669"/>
    <property type="project" value="TreeGrafter"/>
</dbReference>
<dbReference type="Proteomes" id="UP000484076">
    <property type="component" value="Unassembled WGS sequence"/>
</dbReference>
<evidence type="ECO:0000313" key="3">
    <source>
        <dbReference type="EMBL" id="NUB44841.1"/>
    </source>
</evidence>
<feature type="domain" description="Nucleotidyl transferase" evidence="1">
    <location>
        <begin position="6"/>
        <end position="288"/>
    </location>
</feature>
<dbReference type="RefSeq" id="WP_152826234.1">
    <property type="nucleotide sequence ID" value="NZ_WHUT02000005.1"/>
</dbReference>
<organism evidence="3 4">
    <name type="scientific">Fertoeibacter niger</name>
    <dbReference type="NCBI Taxonomy" id="2656921"/>
    <lineage>
        <taxon>Bacteria</taxon>
        <taxon>Pseudomonadati</taxon>
        <taxon>Pseudomonadota</taxon>
        <taxon>Alphaproteobacteria</taxon>
        <taxon>Rhodobacterales</taxon>
        <taxon>Paracoccaceae</taxon>
        <taxon>Fertoeibacter</taxon>
    </lineage>
</organism>
<sequence>MTGIYPLIICGGNGTRLWPVSRTQSPKQFQKVGDATSATFFQSAVERHRGPGYEAPCIVSAARHRATIAEQLAEIGCTAQVIHEPMGRNTGPAVLAAAMVLQAQNPDAVMLVVPADHVIEGDLNSTILAMHSSALAGFIITFGIKPRYAETGFGYITDGGPMIEYPGLRQVDRFVEKPPTRKARLLVESDIAYWASGISMFAARTIIEEYEKFDAATVAAVRRAVSEGRQAPDGLELNAEHFGQAFAGPTESIVFEKTRRIALAPLDVDWSDVGSWTAMYGISKSDTQGNVLQGDVIAVETTNSMVRSTSRLVTVVGLKDVIVIDTPDALLVTRVGHCQSVKKVAEYLKGGNRVEAERHVPAAATGPVRGFNGMTTLFKNDAVEMASARVMAGTTLELDPTARREILVAKGSLIVATIEANVTLVAGQRLDLPGAMPAVLVNTGDVEAEVLVTTLHGQTAVQTNEAYAELPVALYA</sequence>
<evidence type="ECO:0000259" key="1">
    <source>
        <dbReference type="Pfam" id="PF00483"/>
    </source>
</evidence>
<dbReference type="InterPro" id="IPR011051">
    <property type="entry name" value="RmlC_Cupin_sf"/>
</dbReference>
<dbReference type="PANTHER" id="PTHR46390:SF1">
    <property type="entry name" value="MANNOSE-1-PHOSPHATE GUANYLYLTRANSFERASE"/>
    <property type="match status" value="1"/>
</dbReference>
<dbReference type="AlphaFoldDB" id="A0A8X8KPF6"/>
<dbReference type="Pfam" id="PF22640">
    <property type="entry name" value="ManC_GMP_beta-helix"/>
    <property type="match status" value="1"/>
</dbReference>
<name>A0A8X8KPF6_9RHOB</name>
<dbReference type="SUPFAM" id="SSF51182">
    <property type="entry name" value="RmlC-like cupins"/>
    <property type="match status" value="1"/>
</dbReference>
<evidence type="ECO:0000259" key="2">
    <source>
        <dbReference type="Pfam" id="PF22640"/>
    </source>
</evidence>
<proteinExistence type="predicted"/>
<evidence type="ECO:0000313" key="4">
    <source>
        <dbReference type="Proteomes" id="UP000484076"/>
    </source>
</evidence>
<dbReference type="Pfam" id="PF00483">
    <property type="entry name" value="NTP_transferase"/>
    <property type="match status" value="1"/>
</dbReference>
<dbReference type="GO" id="GO:0004475">
    <property type="term" value="F:mannose-1-phosphate guanylyltransferase (GTP) activity"/>
    <property type="evidence" value="ECO:0007669"/>
    <property type="project" value="TreeGrafter"/>
</dbReference>
<dbReference type="InterPro" id="IPR005835">
    <property type="entry name" value="NTP_transferase_dom"/>
</dbReference>
<dbReference type="Gene3D" id="3.90.550.10">
    <property type="entry name" value="Spore Coat Polysaccharide Biosynthesis Protein SpsA, Chain A"/>
    <property type="match status" value="1"/>
</dbReference>
<comment type="caution">
    <text evidence="3">The sequence shown here is derived from an EMBL/GenBank/DDBJ whole genome shotgun (WGS) entry which is preliminary data.</text>
</comment>
<evidence type="ECO:0008006" key="5">
    <source>
        <dbReference type="Google" id="ProtNLM"/>
    </source>
</evidence>